<sequence length="441" mass="48284">MNPLAEELNATINEASPALFGMLSGLGRELYFPKGILTQTAEARSKAHRYNATIGIAREGGRAMNLKAIMECVNGLSPDEALDYAPATGNAGLRRAWRDDMFAKDPSLTGKSVSLPVVTCGITHGLTIAGELFLDPGDVVLVPDKAWDNYELVYAVKRSAEMRAFPLFAQTEFNTAGLARALSRVLDEKGKAVVILNFPNNPTGYSIRRGETESVVEALLSEAGPGRDVVVVLDDAYFGLFYTEDTSSESLFGMLAGASEHVFPVKVDGVSKEEYAWGLRVGFITFSLEAGGREDEVYAALEKKVGGAIRGNISNCSQLSQSIVLRAMSDAALPDEKKEKYDILKERAETVREVLRNPLYDDHWRAYPFNAGYFMSIALKGIDAEEFRARLLDRYGIGVISMGDADIRIAFSCLENNEIADLFDTMCHCAGEIKKERARAR</sequence>
<dbReference type="PANTHER" id="PTHR46383:SF1">
    <property type="entry name" value="ASPARTATE AMINOTRANSFERASE"/>
    <property type="match status" value="1"/>
</dbReference>
<dbReference type="GO" id="GO:0008483">
    <property type="term" value="F:transaminase activity"/>
    <property type="evidence" value="ECO:0007669"/>
    <property type="project" value="UniProtKB-KW"/>
</dbReference>
<dbReference type="Gene3D" id="3.90.1150.10">
    <property type="entry name" value="Aspartate Aminotransferase, domain 1"/>
    <property type="match status" value="1"/>
</dbReference>
<proteinExistence type="inferred from homology"/>
<keyword evidence="4" id="KW-0808">Transferase</keyword>
<dbReference type="AlphaFoldDB" id="A0A2N3G6A4"/>
<evidence type="ECO:0000313" key="7">
    <source>
        <dbReference type="EMBL" id="PKQ28152.1"/>
    </source>
</evidence>
<protein>
    <recommendedName>
        <fullName evidence="6">Aminotransferase class I/classII large domain-containing protein</fullName>
    </recommendedName>
</protein>
<organism evidence="7 8">
    <name type="scientific">Candidatus Anoxymicrobium japonicum</name>
    <dbReference type="NCBI Taxonomy" id="2013648"/>
    <lineage>
        <taxon>Bacteria</taxon>
        <taxon>Bacillati</taxon>
        <taxon>Actinomycetota</taxon>
        <taxon>Candidatus Geothermincolia</taxon>
        <taxon>Candidatus Geothermincolales</taxon>
        <taxon>Candidatus Anoxymicrobiaceae</taxon>
        <taxon>Candidatus Anoxymicrobium</taxon>
    </lineage>
</organism>
<dbReference type="SUPFAM" id="SSF53383">
    <property type="entry name" value="PLP-dependent transferases"/>
    <property type="match status" value="1"/>
</dbReference>
<dbReference type="Gene3D" id="3.40.640.10">
    <property type="entry name" value="Type I PLP-dependent aspartate aminotransferase-like (Major domain)"/>
    <property type="match status" value="1"/>
</dbReference>
<reference evidence="7 8" key="1">
    <citation type="journal article" date="2017" name="ISME J.">
        <title>Potential for microbial H2 and metal transformations associated with novel bacteria and archaea in deep terrestrial subsurface sediments.</title>
        <authorList>
            <person name="Hernsdorf A.W."/>
            <person name="Amano Y."/>
            <person name="Miyakawa K."/>
            <person name="Ise K."/>
            <person name="Suzuki Y."/>
            <person name="Anantharaman K."/>
            <person name="Probst A."/>
            <person name="Burstein D."/>
            <person name="Thomas B.C."/>
            <person name="Banfield J.F."/>
        </authorList>
    </citation>
    <scope>NUCLEOTIDE SEQUENCE [LARGE SCALE GENOMIC DNA]</scope>
    <source>
        <strain evidence="7">HGW-Actinobacteria-3</strain>
    </source>
</reference>
<dbReference type="GO" id="GO:0030170">
    <property type="term" value="F:pyridoxal phosphate binding"/>
    <property type="evidence" value="ECO:0007669"/>
    <property type="project" value="InterPro"/>
</dbReference>
<dbReference type="InterPro" id="IPR015421">
    <property type="entry name" value="PyrdxlP-dep_Trfase_major"/>
</dbReference>
<dbReference type="EMBL" id="PHEX01000030">
    <property type="protein sequence ID" value="PKQ28152.1"/>
    <property type="molecule type" value="Genomic_DNA"/>
</dbReference>
<dbReference type="CDD" id="cd00609">
    <property type="entry name" value="AAT_like"/>
    <property type="match status" value="1"/>
</dbReference>
<dbReference type="PANTHER" id="PTHR46383">
    <property type="entry name" value="ASPARTATE AMINOTRANSFERASE"/>
    <property type="match status" value="1"/>
</dbReference>
<evidence type="ECO:0000256" key="1">
    <source>
        <dbReference type="ARBA" id="ARBA00001933"/>
    </source>
</evidence>
<evidence type="ECO:0000259" key="6">
    <source>
        <dbReference type="Pfam" id="PF00155"/>
    </source>
</evidence>
<dbReference type="InterPro" id="IPR004839">
    <property type="entry name" value="Aminotransferase_I/II_large"/>
</dbReference>
<dbReference type="Proteomes" id="UP000233654">
    <property type="component" value="Unassembled WGS sequence"/>
</dbReference>
<comment type="similarity">
    <text evidence="2">Belongs to the class-I pyridoxal-phosphate-dependent aminotransferase family.</text>
</comment>
<dbReference type="InterPro" id="IPR015424">
    <property type="entry name" value="PyrdxlP-dep_Trfase"/>
</dbReference>
<dbReference type="GO" id="GO:0006520">
    <property type="term" value="P:amino acid metabolic process"/>
    <property type="evidence" value="ECO:0007669"/>
    <property type="project" value="InterPro"/>
</dbReference>
<keyword evidence="3" id="KW-0032">Aminotransferase</keyword>
<comment type="cofactor">
    <cofactor evidence="1">
        <name>pyridoxal 5'-phosphate</name>
        <dbReference type="ChEBI" id="CHEBI:597326"/>
    </cofactor>
</comment>
<evidence type="ECO:0000313" key="8">
    <source>
        <dbReference type="Proteomes" id="UP000233654"/>
    </source>
</evidence>
<keyword evidence="5" id="KW-0663">Pyridoxal phosphate</keyword>
<feature type="domain" description="Aminotransferase class I/classII large" evidence="6">
    <location>
        <begin position="76"/>
        <end position="422"/>
    </location>
</feature>
<dbReference type="InterPro" id="IPR015422">
    <property type="entry name" value="PyrdxlP-dep_Trfase_small"/>
</dbReference>
<dbReference type="Pfam" id="PF00155">
    <property type="entry name" value="Aminotran_1_2"/>
    <property type="match status" value="1"/>
</dbReference>
<comment type="caution">
    <text evidence="7">The sequence shown here is derived from an EMBL/GenBank/DDBJ whole genome shotgun (WGS) entry which is preliminary data.</text>
</comment>
<dbReference type="NCBIfam" id="NF006388">
    <property type="entry name" value="PRK08637.1"/>
    <property type="match status" value="1"/>
</dbReference>
<dbReference type="InterPro" id="IPR050596">
    <property type="entry name" value="AspAT/PAT-like"/>
</dbReference>
<gene>
    <name evidence="7" type="ORF">CVT63_04255</name>
</gene>
<evidence type="ECO:0000256" key="3">
    <source>
        <dbReference type="ARBA" id="ARBA00022576"/>
    </source>
</evidence>
<evidence type="ECO:0000256" key="5">
    <source>
        <dbReference type="ARBA" id="ARBA00022898"/>
    </source>
</evidence>
<evidence type="ECO:0000256" key="4">
    <source>
        <dbReference type="ARBA" id="ARBA00022679"/>
    </source>
</evidence>
<accession>A0A2N3G6A4</accession>
<evidence type="ECO:0000256" key="2">
    <source>
        <dbReference type="ARBA" id="ARBA00007441"/>
    </source>
</evidence>
<name>A0A2N3G6A4_9ACTN</name>